<sequence>MQSGDVIARRYRLEEVAGAGGMGVVWRATDLELRREVAIKQSAEGDTRREARIGAGLQHPNVIAVFDVLVTDGERLLVMEYLPSRTLARVLRDDGPLTPDAAARIGAQIAGALAAMHAKGMVHRDITPGNVLVAADGTAKLSDLGIALWAGITDTGSSLSPGTPGFAAPEVVAGGAPTAASDMYAFGVTLATAVEGAEGEEQRSSWFGLVLSALTHPHPKRRPSASQVGEMLRDVVADVPKRRRPRRLLLAAGALLLVLLTVAGVLVWQRVTAAPPANPAALGDLRTIDVCGFLDKAPLARFGAVEVAHDVGPFNVCSLTVAADPRRADGRARVTVSIQHDPYERPDAGKIEQLALGGSRDHCAKQLLLPGPYEVMIWSEKDEGVQADVCAMADALADHVRSVLEQGNTPRRAVPELPSIGAVDACSLLRPEELGEALGAPADSIPGVAGWSCQWRRSPDLQVGITLERGAPIGAADGQQMELAGRIAMTSCGPAAVRGCPVQVVHRFYTNAGGEPRTELVTLFLGGDGSLPAEVLRERAVRLAALAAARLPPA</sequence>
<organism evidence="9 10">
    <name type="scientific">Lentzea tibetensis</name>
    <dbReference type="NCBI Taxonomy" id="2591470"/>
    <lineage>
        <taxon>Bacteria</taxon>
        <taxon>Bacillati</taxon>
        <taxon>Actinomycetota</taxon>
        <taxon>Actinomycetes</taxon>
        <taxon>Pseudonocardiales</taxon>
        <taxon>Pseudonocardiaceae</taxon>
        <taxon>Lentzea</taxon>
    </lineage>
</organism>
<keyword evidence="10" id="KW-1185">Reference proteome</keyword>
<evidence type="ECO:0000256" key="3">
    <source>
        <dbReference type="ARBA" id="ARBA00022679"/>
    </source>
</evidence>
<evidence type="ECO:0000256" key="1">
    <source>
        <dbReference type="ARBA" id="ARBA00012513"/>
    </source>
</evidence>
<dbReference type="InterPro" id="IPR008266">
    <property type="entry name" value="Tyr_kinase_AS"/>
</dbReference>
<dbReference type="EMBL" id="VOBR01000022">
    <property type="protein sequence ID" value="TWP48182.1"/>
    <property type="molecule type" value="Genomic_DNA"/>
</dbReference>
<dbReference type="Gene3D" id="1.10.510.10">
    <property type="entry name" value="Transferase(Phosphotransferase) domain 1"/>
    <property type="match status" value="1"/>
</dbReference>
<dbReference type="InterPro" id="IPR000719">
    <property type="entry name" value="Prot_kinase_dom"/>
</dbReference>
<evidence type="ECO:0000313" key="9">
    <source>
        <dbReference type="EMBL" id="TWP48182.1"/>
    </source>
</evidence>
<keyword evidence="5 9" id="KW-0418">Kinase</keyword>
<dbReference type="PANTHER" id="PTHR43289">
    <property type="entry name" value="MITOGEN-ACTIVATED PROTEIN KINASE KINASE KINASE 20-RELATED"/>
    <property type="match status" value="1"/>
</dbReference>
<accession>A0A563ELP4</accession>
<evidence type="ECO:0000256" key="5">
    <source>
        <dbReference type="ARBA" id="ARBA00022777"/>
    </source>
</evidence>
<keyword evidence="4" id="KW-0547">Nucleotide-binding</keyword>
<dbReference type="OrthoDB" id="9762169at2"/>
<evidence type="ECO:0000256" key="7">
    <source>
        <dbReference type="SAM" id="Phobius"/>
    </source>
</evidence>
<evidence type="ECO:0000256" key="4">
    <source>
        <dbReference type="ARBA" id="ARBA00022741"/>
    </source>
</evidence>
<dbReference type="Gene3D" id="3.30.200.20">
    <property type="entry name" value="Phosphorylase Kinase, domain 1"/>
    <property type="match status" value="1"/>
</dbReference>
<dbReference type="CDD" id="cd14014">
    <property type="entry name" value="STKc_PknB_like"/>
    <property type="match status" value="1"/>
</dbReference>
<keyword evidence="3" id="KW-0808">Transferase</keyword>
<keyword evidence="7" id="KW-1133">Transmembrane helix</keyword>
<dbReference type="GO" id="GO:0004674">
    <property type="term" value="F:protein serine/threonine kinase activity"/>
    <property type="evidence" value="ECO:0007669"/>
    <property type="project" value="UniProtKB-KW"/>
</dbReference>
<keyword evidence="7" id="KW-0812">Transmembrane</keyword>
<dbReference type="Proteomes" id="UP000316639">
    <property type="component" value="Unassembled WGS sequence"/>
</dbReference>
<keyword evidence="6" id="KW-0067">ATP-binding</keyword>
<protein>
    <recommendedName>
        <fullName evidence="1">non-specific serine/threonine protein kinase</fullName>
        <ecNumber evidence="1">2.7.11.1</ecNumber>
    </recommendedName>
</protein>
<dbReference type="EC" id="2.7.11.1" evidence="1"/>
<gene>
    <name evidence="9" type="ORF">FKR81_29845</name>
</gene>
<dbReference type="SUPFAM" id="SSF56112">
    <property type="entry name" value="Protein kinase-like (PK-like)"/>
    <property type="match status" value="1"/>
</dbReference>
<comment type="caution">
    <text evidence="9">The sequence shown here is derived from an EMBL/GenBank/DDBJ whole genome shotgun (WGS) entry which is preliminary data.</text>
</comment>
<dbReference type="InterPro" id="IPR011009">
    <property type="entry name" value="Kinase-like_dom_sf"/>
</dbReference>
<dbReference type="PROSITE" id="PS00109">
    <property type="entry name" value="PROTEIN_KINASE_TYR"/>
    <property type="match status" value="1"/>
</dbReference>
<dbReference type="Pfam" id="PF00069">
    <property type="entry name" value="Pkinase"/>
    <property type="match status" value="1"/>
</dbReference>
<evidence type="ECO:0000259" key="8">
    <source>
        <dbReference type="PROSITE" id="PS50011"/>
    </source>
</evidence>
<evidence type="ECO:0000256" key="6">
    <source>
        <dbReference type="ARBA" id="ARBA00022840"/>
    </source>
</evidence>
<keyword evidence="2 9" id="KW-0723">Serine/threonine-protein kinase</keyword>
<feature type="transmembrane region" description="Helical" evidence="7">
    <location>
        <begin position="248"/>
        <end position="268"/>
    </location>
</feature>
<evidence type="ECO:0000313" key="10">
    <source>
        <dbReference type="Proteomes" id="UP000316639"/>
    </source>
</evidence>
<dbReference type="RefSeq" id="WP_146356868.1">
    <property type="nucleotide sequence ID" value="NZ_VOBR01000022.1"/>
</dbReference>
<name>A0A563ELP4_9PSEU</name>
<dbReference type="PANTHER" id="PTHR43289:SF6">
    <property type="entry name" value="SERINE_THREONINE-PROTEIN KINASE NEKL-3"/>
    <property type="match status" value="1"/>
</dbReference>
<proteinExistence type="predicted"/>
<reference evidence="9 10" key="1">
    <citation type="submission" date="2019-07" db="EMBL/GenBank/DDBJ databases">
        <title>Lentzea xizangensis sp. nov., isolated from Qinghai-Tibetan Plateau Soils.</title>
        <authorList>
            <person name="Huang J."/>
        </authorList>
    </citation>
    <scope>NUCLEOTIDE SEQUENCE [LARGE SCALE GENOMIC DNA]</scope>
    <source>
        <strain evidence="9 10">FXJ1.1311</strain>
    </source>
</reference>
<dbReference type="GO" id="GO:0005524">
    <property type="term" value="F:ATP binding"/>
    <property type="evidence" value="ECO:0007669"/>
    <property type="project" value="UniProtKB-KW"/>
</dbReference>
<keyword evidence="7" id="KW-0472">Membrane</keyword>
<evidence type="ECO:0000256" key="2">
    <source>
        <dbReference type="ARBA" id="ARBA00022527"/>
    </source>
</evidence>
<dbReference type="AlphaFoldDB" id="A0A563ELP4"/>
<feature type="domain" description="Protein kinase" evidence="8">
    <location>
        <begin position="11"/>
        <end position="256"/>
    </location>
</feature>
<dbReference type="PROSITE" id="PS50011">
    <property type="entry name" value="PROTEIN_KINASE_DOM"/>
    <property type="match status" value="1"/>
</dbReference>